<dbReference type="GO" id="GO:0020037">
    <property type="term" value="F:heme binding"/>
    <property type="evidence" value="ECO:0007669"/>
    <property type="project" value="TreeGrafter"/>
</dbReference>
<dbReference type="AlphaFoldDB" id="A0A517PW63"/>
<dbReference type="PANTHER" id="PTHR30633">
    <property type="entry name" value="CYTOCHROME C-552 RESPIRATORY NITRITE REDUCTASE"/>
    <property type="match status" value="1"/>
</dbReference>
<dbReference type="GO" id="GO:0042279">
    <property type="term" value="F:nitrite reductase (cytochrome, ammonia-forming) activity"/>
    <property type="evidence" value="ECO:0007669"/>
    <property type="project" value="UniProtKB-EC"/>
</dbReference>
<evidence type="ECO:0000256" key="6">
    <source>
        <dbReference type="ARBA" id="ARBA00022729"/>
    </source>
</evidence>
<evidence type="ECO:0000256" key="9">
    <source>
        <dbReference type="ARBA" id="ARBA00023004"/>
    </source>
</evidence>
<evidence type="ECO:0000256" key="5">
    <source>
        <dbReference type="ARBA" id="ARBA00022723"/>
    </source>
</evidence>
<keyword evidence="4" id="KW-0349">Heme</keyword>
<dbReference type="PIRSF" id="PIRSF000243">
    <property type="entry name" value="Cyt_c552"/>
    <property type="match status" value="1"/>
</dbReference>
<dbReference type="Pfam" id="PF02335">
    <property type="entry name" value="Cytochrom_C552"/>
    <property type="match status" value="1"/>
</dbReference>
<dbReference type="Proteomes" id="UP000320421">
    <property type="component" value="Chromosome"/>
</dbReference>
<evidence type="ECO:0000256" key="4">
    <source>
        <dbReference type="ARBA" id="ARBA00022617"/>
    </source>
</evidence>
<dbReference type="GO" id="GO:0030288">
    <property type="term" value="C:outer membrane-bounded periplasmic space"/>
    <property type="evidence" value="ECO:0007669"/>
    <property type="project" value="TreeGrafter"/>
</dbReference>
<evidence type="ECO:0000256" key="7">
    <source>
        <dbReference type="ARBA" id="ARBA00022837"/>
    </source>
</evidence>
<evidence type="ECO:0000256" key="2">
    <source>
        <dbReference type="ARBA" id="ARBA00009288"/>
    </source>
</evidence>
<evidence type="ECO:0000256" key="8">
    <source>
        <dbReference type="ARBA" id="ARBA00023002"/>
    </source>
</evidence>
<dbReference type="EMBL" id="CP036266">
    <property type="protein sequence ID" value="QDT23612.1"/>
    <property type="molecule type" value="Genomic_DNA"/>
</dbReference>
<dbReference type="SUPFAM" id="SSF48695">
    <property type="entry name" value="Multiheme cytochromes"/>
    <property type="match status" value="1"/>
</dbReference>
<name>A0A517PW63_9PLAN</name>
<comment type="similarity">
    <text evidence="2">Belongs to the cytochrome c-552 family.</text>
</comment>
<dbReference type="OrthoDB" id="9780421at2"/>
<organism evidence="11 12">
    <name type="scientific">Gimesia chilikensis</name>
    <dbReference type="NCBI Taxonomy" id="2605989"/>
    <lineage>
        <taxon>Bacteria</taxon>
        <taxon>Pseudomonadati</taxon>
        <taxon>Planctomycetota</taxon>
        <taxon>Planctomycetia</taxon>
        <taxon>Planctomycetales</taxon>
        <taxon>Planctomycetaceae</taxon>
        <taxon>Gimesia</taxon>
    </lineage>
</organism>
<evidence type="ECO:0000313" key="12">
    <source>
        <dbReference type="Proteomes" id="UP000320421"/>
    </source>
</evidence>
<comment type="catalytic activity">
    <reaction evidence="10">
        <text>6 Fe(III)-[cytochrome c] + NH4(+) + 2 H2O = 6 Fe(II)-[cytochrome c] + nitrite + 8 H(+)</text>
        <dbReference type="Rhea" id="RHEA:13089"/>
        <dbReference type="Rhea" id="RHEA-COMP:10350"/>
        <dbReference type="Rhea" id="RHEA-COMP:14399"/>
        <dbReference type="ChEBI" id="CHEBI:15377"/>
        <dbReference type="ChEBI" id="CHEBI:15378"/>
        <dbReference type="ChEBI" id="CHEBI:16301"/>
        <dbReference type="ChEBI" id="CHEBI:28938"/>
        <dbReference type="ChEBI" id="CHEBI:29033"/>
        <dbReference type="ChEBI" id="CHEBI:29034"/>
        <dbReference type="EC" id="1.7.2.2"/>
    </reaction>
</comment>
<evidence type="ECO:0000256" key="3">
    <source>
        <dbReference type="ARBA" id="ARBA00011887"/>
    </source>
</evidence>
<evidence type="ECO:0000256" key="10">
    <source>
        <dbReference type="ARBA" id="ARBA00049131"/>
    </source>
</evidence>
<dbReference type="Gene3D" id="1.10.1130.10">
    <property type="entry name" value="Flavocytochrome C3, Chain A"/>
    <property type="match status" value="1"/>
</dbReference>
<proteinExistence type="inferred from homology"/>
<dbReference type="InterPro" id="IPR003321">
    <property type="entry name" value="Cyt_c552"/>
</dbReference>
<dbReference type="GO" id="GO:0019645">
    <property type="term" value="P:anaerobic electron transport chain"/>
    <property type="evidence" value="ECO:0007669"/>
    <property type="project" value="TreeGrafter"/>
</dbReference>
<dbReference type="PANTHER" id="PTHR30633:SF0">
    <property type="entry name" value="CYTOCHROME C-552"/>
    <property type="match status" value="1"/>
</dbReference>
<dbReference type="EC" id="1.7.2.2" evidence="3"/>
<accession>A0A517PW63</accession>
<dbReference type="InterPro" id="IPR036280">
    <property type="entry name" value="Multihaem_cyt_sf"/>
</dbReference>
<protein>
    <recommendedName>
        <fullName evidence="3">nitrite reductase (cytochrome; ammonia-forming)</fullName>
        <ecNumber evidence="3">1.7.2.2</ecNumber>
    </recommendedName>
</protein>
<sequence>MNKSNRQISLSTLLLVAVISAALCFGVVALLTNIFERKQEARTTVMRVVEIDDNTTDPAVWGKNFPLQYDDYLKTADMVQTTYGGSEAIPQAPTDADPRDFVSRSKLERIPQLKQMWAGYAFSKDYREKRGHAFMLTDQLYTERQKVGQPGTCIHCHASTYVPMKELGDGDIMAGFEKLNTMPYMQAKDHVKHPVACIDCHEPETMALRITRPAFMEGIAAYKASQGIEDYDVNRDATRQEMRSYICGQCHVEYYFKGDKKRLTYPWAKGLTVDAAYEYYEEENFKDWTHAETEAPMLKAQHPEFELWSQGIHSRAGVSCADCHMAYKRVGAMKISDHHIRSPLLNVNASCGTCHKADDKELIARTEMIQARHQKLVEVALDSVIDLVNDINAAKKKGISAEKLKEAQQWQRKATFYVDYVEAENSSGFHAGQEAAWILGESINYSRKGQNVLHQAAQD</sequence>
<keyword evidence="5" id="KW-0479">Metal-binding</keyword>
<dbReference type="CDD" id="cd00548">
    <property type="entry name" value="NrfA-like"/>
    <property type="match status" value="1"/>
</dbReference>
<keyword evidence="8 11" id="KW-0560">Oxidoreductase</keyword>
<keyword evidence="7" id="KW-0106">Calcium</keyword>
<evidence type="ECO:0000313" key="11">
    <source>
        <dbReference type="EMBL" id="QDT23612.1"/>
    </source>
</evidence>
<reference evidence="11 12" key="1">
    <citation type="submission" date="2019-02" db="EMBL/GenBank/DDBJ databases">
        <title>Deep-cultivation of Planctomycetes and their phenomic and genomic characterization uncovers novel biology.</title>
        <authorList>
            <person name="Wiegand S."/>
            <person name="Jogler M."/>
            <person name="Boedeker C."/>
            <person name="Pinto D."/>
            <person name="Vollmers J."/>
            <person name="Rivas-Marin E."/>
            <person name="Kohn T."/>
            <person name="Peeters S.H."/>
            <person name="Heuer A."/>
            <person name="Rast P."/>
            <person name="Oberbeckmann S."/>
            <person name="Bunk B."/>
            <person name="Jeske O."/>
            <person name="Meyerdierks A."/>
            <person name="Storesund J.E."/>
            <person name="Kallscheuer N."/>
            <person name="Luecker S."/>
            <person name="Lage O.M."/>
            <person name="Pohl T."/>
            <person name="Merkel B.J."/>
            <person name="Hornburger P."/>
            <person name="Mueller R.-W."/>
            <person name="Bruemmer F."/>
            <person name="Labrenz M."/>
            <person name="Spormann A.M."/>
            <person name="Op den Camp H."/>
            <person name="Overmann J."/>
            <person name="Amann R."/>
            <person name="Jetten M.S.M."/>
            <person name="Mascher T."/>
            <person name="Medema M.H."/>
            <person name="Devos D.P."/>
            <person name="Kaster A.-K."/>
            <person name="Ovreas L."/>
            <person name="Rohde M."/>
            <person name="Galperin M.Y."/>
            <person name="Jogler C."/>
        </authorList>
    </citation>
    <scope>NUCLEOTIDE SEQUENCE [LARGE SCALE GENOMIC DNA]</scope>
    <source>
        <strain evidence="11 12">HG66A1</strain>
    </source>
</reference>
<comment type="subcellular location">
    <subcellularLocation>
        <location evidence="1">Cell envelope</location>
    </subcellularLocation>
</comment>
<keyword evidence="9" id="KW-0408">Iron</keyword>
<dbReference type="GO" id="GO:0046872">
    <property type="term" value="F:metal ion binding"/>
    <property type="evidence" value="ECO:0007669"/>
    <property type="project" value="UniProtKB-KW"/>
</dbReference>
<keyword evidence="6" id="KW-0732">Signal</keyword>
<dbReference type="Gene3D" id="1.20.140.10">
    <property type="entry name" value="Butyryl-CoA Dehydrogenase, subunit A, domain 3"/>
    <property type="match status" value="1"/>
</dbReference>
<keyword evidence="12" id="KW-1185">Reference proteome</keyword>
<dbReference type="RefSeq" id="WP_145191291.1">
    <property type="nucleotide sequence ID" value="NZ_CP036266.1"/>
</dbReference>
<gene>
    <name evidence="11" type="primary">nrfA</name>
    <name evidence="11" type="ORF">HG66A1_54340</name>
</gene>
<evidence type="ECO:0000256" key="1">
    <source>
        <dbReference type="ARBA" id="ARBA00004196"/>
    </source>
</evidence>